<reference evidence="2 3" key="1">
    <citation type="journal article" date="2020" name="Nature">
        <title>Six reference-quality genomes reveal evolution of bat adaptations.</title>
        <authorList>
            <person name="Jebb D."/>
            <person name="Huang Z."/>
            <person name="Pippel M."/>
            <person name="Hughes G.M."/>
            <person name="Lavrichenko K."/>
            <person name="Devanna P."/>
            <person name="Winkler S."/>
            <person name="Jermiin L.S."/>
            <person name="Skirmuntt E.C."/>
            <person name="Katzourakis A."/>
            <person name="Burkitt-Gray L."/>
            <person name="Ray D.A."/>
            <person name="Sullivan K.A.M."/>
            <person name="Roscito J.G."/>
            <person name="Kirilenko B.M."/>
            <person name="Davalos L.M."/>
            <person name="Corthals A.P."/>
            <person name="Power M.L."/>
            <person name="Jones G."/>
            <person name="Ransome R.D."/>
            <person name="Dechmann D.K.N."/>
            <person name="Locatelli A.G."/>
            <person name="Puechmaille S.J."/>
            <person name="Fedrigo O."/>
            <person name="Jarvis E.D."/>
            <person name="Hiller M."/>
            <person name="Vernes S.C."/>
            <person name="Myers E.W."/>
            <person name="Teeling E.C."/>
        </authorList>
    </citation>
    <scope>NUCLEOTIDE SEQUENCE [LARGE SCALE GENOMIC DNA]</scope>
    <source>
        <strain evidence="2">MMolMol1</strain>
        <tissue evidence="2">Muscle</tissue>
    </source>
</reference>
<name>A0A7J8CZA7_MOLMO</name>
<keyword evidence="1" id="KW-0472">Membrane</keyword>
<dbReference type="AlphaFoldDB" id="A0A7J8CZA7"/>
<feature type="transmembrane region" description="Helical" evidence="1">
    <location>
        <begin position="103"/>
        <end position="125"/>
    </location>
</feature>
<accession>A0A7J8CZA7</accession>
<dbReference type="InParanoid" id="A0A7J8CZA7"/>
<sequence length="178" mass="18955">MDGAGSPESCLPSLEGKFALDCPEPPPHGAGGGAVYICTYSVPQSSFLHLASTAQAREGERPCQSGPTPAPECSTPPCQPGLWPQCVPHPRAPGGQRAGRGSWGCLILLIGFNFSFAFFSSGPWWSPGLGKRTDLCSYFHTFPVQSGVGALHPYPHHPSPPACWGSVCMFPSMWWEIV</sequence>
<dbReference type="EMBL" id="JACASF010000019">
    <property type="protein sequence ID" value="KAF6416190.1"/>
    <property type="molecule type" value="Genomic_DNA"/>
</dbReference>
<keyword evidence="1" id="KW-0812">Transmembrane</keyword>
<keyword evidence="1" id="KW-1133">Transmembrane helix</keyword>
<evidence type="ECO:0000313" key="2">
    <source>
        <dbReference type="EMBL" id="KAF6416190.1"/>
    </source>
</evidence>
<comment type="caution">
    <text evidence="2">The sequence shown here is derived from an EMBL/GenBank/DDBJ whole genome shotgun (WGS) entry which is preliminary data.</text>
</comment>
<evidence type="ECO:0000256" key="1">
    <source>
        <dbReference type="SAM" id="Phobius"/>
    </source>
</evidence>
<organism evidence="2 3">
    <name type="scientific">Molossus molossus</name>
    <name type="common">Pallas' mastiff bat</name>
    <name type="synonym">Vespertilio molossus</name>
    <dbReference type="NCBI Taxonomy" id="27622"/>
    <lineage>
        <taxon>Eukaryota</taxon>
        <taxon>Metazoa</taxon>
        <taxon>Chordata</taxon>
        <taxon>Craniata</taxon>
        <taxon>Vertebrata</taxon>
        <taxon>Euteleostomi</taxon>
        <taxon>Mammalia</taxon>
        <taxon>Eutheria</taxon>
        <taxon>Laurasiatheria</taxon>
        <taxon>Chiroptera</taxon>
        <taxon>Yangochiroptera</taxon>
        <taxon>Molossidae</taxon>
        <taxon>Molossus</taxon>
    </lineage>
</organism>
<protein>
    <submittedName>
        <fullName evidence="2">Uncharacterized protein</fullName>
    </submittedName>
</protein>
<proteinExistence type="predicted"/>
<keyword evidence="3" id="KW-1185">Reference proteome</keyword>
<evidence type="ECO:0000313" key="3">
    <source>
        <dbReference type="Proteomes" id="UP000550707"/>
    </source>
</evidence>
<dbReference type="Proteomes" id="UP000550707">
    <property type="component" value="Unassembled WGS sequence"/>
</dbReference>
<gene>
    <name evidence="2" type="ORF">HJG59_009477</name>
</gene>